<organism evidence="4">
    <name type="scientific">Clostridium tertium</name>
    <dbReference type="NCBI Taxonomy" id="1559"/>
    <lineage>
        <taxon>Bacteria</taxon>
        <taxon>Bacillati</taxon>
        <taxon>Bacillota</taxon>
        <taxon>Clostridia</taxon>
        <taxon>Eubacteriales</taxon>
        <taxon>Clostridiaceae</taxon>
        <taxon>Clostridium</taxon>
    </lineage>
</organism>
<dbReference type="Gene3D" id="1.20.1580.10">
    <property type="entry name" value="ABC transporter ATPase like domain"/>
    <property type="match status" value="1"/>
</dbReference>
<evidence type="ECO:0000259" key="3">
    <source>
        <dbReference type="Pfam" id="PF17755"/>
    </source>
</evidence>
<dbReference type="Pfam" id="PF17755">
    <property type="entry name" value="UvrA_DNA-bind"/>
    <property type="match status" value="1"/>
</dbReference>
<dbReference type="EMBL" id="CACRTO010000005">
    <property type="protein sequence ID" value="VYT63537.1"/>
    <property type="molecule type" value="Genomic_DNA"/>
</dbReference>
<keyword evidence="2" id="KW-0862">Zinc</keyword>
<accession>A0A6N2YBH3</accession>
<feature type="domain" description="UvrA DNA-binding" evidence="3">
    <location>
        <begin position="28"/>
        <end position="87"/>
    </location>
</feature>
<proteinExistence type="predicted"/>
<reference evidence="4" key="1">
    <citation type="submission" date="2019-11" db="EMBL/GenBank/DDBJ databases">
        <authorList>
            <person name="Feng L."/>
        </authorList>
    </citation>
    <scope>NUCLEOTIDE SEQUENCE</scope>
    <source>
        <strain evidence="4">CTertiumLFYP3</strain>
    </source>
</reference>
<evidence type="ECO:0000256" key="2">
    <source>
        <dbReference type="ARBA" id="ARBA00022833"/>
    </source>
</evidence>
<protein>
    <submittedName>
        <fullName evidence="4">Excinuclease ABC subunit A</fullName>
    </submittedName>
</protein>
<dbReference type="InterPro" id="IPR041552">
    <property type="entry name" value="UvrA_DNA-bd"/>
</dbReference>
<sequence length="99" mass="11328">MFSFNDINGMFPECEGLGKKLVPNMEEIVDMNKSLNEGAILLSGFGVGTWHWKLFAESGFFDNDKKISDYSEEELEKFLYGEPEKIKIDEVGTMNLTYE</sequence>
<dbReference type="Gene3D" id="1.10.8.280">
    <property type="entry name" value="ABC transporter ATPase domain-like"/>
    <property type="match status" value="1"/>
</dbReference>
<dbReference type="GO" id="GO:0046872">
    <property type="term" value="F:metal ion binding"/>
    <property type="evidence" value="ECO:0007669"/>
    <property type="project" value="UniProtKB-KW"/>
</dbReference>
<evidence type="ECO:0000256" key="1">
    <source>
        <dbReference type="ARBA" id="ARBA00022723"/>
    </source>
</evidence>
<keyword evidence="1" id="KW-0479">Metal-binding</keyword>
<gene>
    <name evidence="4" type="ORF">CTLFYP3_00307</name>
</gene>
<dbReference type="AlphaFoldDB" id="A0A6N2YBH3"/>
<name>A0A6N2YBH3_9CLOT</name>
<evidence type="ECO:0000313" key="4">
    <source>
        <dbReference type="EMBL" id="VYT63537.1"/>
    </source>
</evidence>